<name>A0A8B8B602_CRAVI</name>
<evidence type="ECO:0000313" key="4">
    <source>
        <dbReference type="Proteomes" id="UP000694844"/>
    </source>
</evidence>
<feature type="transmembrane region" description="Helical" evidence="2">
    <location>
        <begin position="164"/>
        <end position="189"/>
    </location>
</feature>
<sequence length="279" mass="31237">MRSVAVFIGIINVFVASFSAVGYSEEVYEFGTDCEKYSTKYLDEFDKIYVEYTGKDVDILCDTFQFKGRGYNLFDDYEVCLTQVYFNDSMCAVTLNIKSSSFSSPDHTIMCNSNTDEKYCGSEGEVFTIQFRFTSILRSSAKFRFLITANKVSDSNSSSSSVEVFAILFVGVIIGAIILIAVVICFCVCRRRPTQGRTFPPVQAPVYTHLQYSSQPQQNVAYEILTTGTSPVLSQLPVQQQTTRNTYPQPPTAGLYTGPPSYDDFLKNEKKYGIHDSPA</sequence>
<evidence type="ECO:0000256" key="2">
    <source>
        <dbReference type="SAM" id="Phobius"/>
    </source>
</evidence>
<organism evidence="4 5">
    <name type="scientific">Crassostrea virginica</name>
    <name type="common">Eastern oyster</name>
    <dbReference type="NCBI Taxonomy" id="6565"/>
    <lineage>
        <taxon>Eukaryota</taxon>
        <taxon>Metazoa</taxon>
        <taxon>Spiralia</taxon>
        <taxon>Lophotrochozoa</taxon>
        <taxon>Mollusca</taxon>
        <taxon>Bivalvia</taxon>
        <taxon>Autobranchia</taxon>
        <taxon>Pteriomorphia</taxon>
        <taxon>Ostreida</taxon>
        <taxon>Ostreoidea</taxon>
        <taxon>Ostreidae</taxon>
        <taxon>Crassostrea</taxon>
    </lineage>
</organism>
<dbReference type="Proteomes" id="UP000694844">
    <property type="component" value="Chromosome 8"/>
</dbReference>
<protein>
    <submittedName>
        <fullName evidence="5">Uncharacterized protein LOC111107288 isoform X1</fullName>
    </submittedName>
</protein>
<feature type="region of interest" description="Disordered" evidence="1">
    <location>
        <begin position="238"/>
        <end position="264"/>
    </location>
</feature>
<dbReference type="KEGG" id="cvn:111107288"/>
<keyword evidence="2" id="KW-0472">Membrane</keyword>
<accession>A0A8B8B602</accession>
<dbReference type="OrthoDB" id="6155948at2759"/>
<evidence type="ECO:0000313" key="5">
    <source>
        <dbReference type="RefSeq" id="XP_022298129.1"/>
    </source>
</evidence>
<keyword evidence="4" id="KW-1185">Reference proteome</keyword>
<evidence type="ECO:0000256" key="1">
    <source>
        <dbReference type="SAM" id="MobiDB-lite"/>
    </source>
</evidence>
<feature type="compositionally biased region" description="Polar residues" evidence="1">
    <location>
        <begin position="238"/>
        <end position="247"/>
    </location>
</feature>
<keyword evidence="3" id="KW-0732">Signal</keyword>
<dbReference type="RefSeq" id="XP_022298129.1">
    <property type="nucleotide sequence ID" value="XM_022442421.1"/>
</dbReference>
<evidence type="ECO:0000256" key="3">
    <source>
        <dbReference type="SAM" id="SignalP"/>
    </source>
</evidence>
<feature type="chain" id="PRO_5034244115" evidence="3">
    <location>
        <begin position="25"/>
        <end position="279"/>
    </location>
</feature>
<proteinExistence type="predicted"/>
<keyword evidence="2" id="KW-0812">Transmembrane</keyword>
<dbReference type="AlphaFoldDB" id="A0A8B8B602"/>
<keyword evidence="2" id="KW-1133">Transmembrane helix</keyword>
<gene>
    <name evidence="5" type="primary">LOC111107288</name>
</gene>
<feature type="signal peptide" evidence="3">
    <location>
        <begin position="1"/>
        <end position="24"/>
    </location>
</feature>
<reference evidence="5" key="1">
    <citation type="submission" date="2025-08" db="UniProtKB">
        <authorList>
            <consortium name="RefSeq"/>
        </authorList>
    </citation>
    <scope>IDENTIFICATION</scope>
    <source>
        <tissue evidence="5">Whole sample</tissue>
    </source>
</reference>
<dbReference type="GeneID" id="111107288"/>